<reference evidence="1 2" key="1">
    <citation type="submission" date="2023-08" db="EMBL/GenBank/DDBJ databases">
        <title>Pathogen: clinical or host-associated sample.</title>
        <authorList>
            <person name="Hergert J."/>
            <person name="Casey R."/>
            <person name="Wagner J."/>
            <person name="Young E.L."/>
            <person name="Oakeson K.F."/>
        </authorList>
    </citation>
    <scope>NUCLEOTIDE SEQUENCE [LARGE SCALE GENOMIC DNA]</scope>
    <source>
        <strain evidence="1 2">1760953</strain>
    </source>
</reference>
<gene>
    <name evidence="1" type="ORF">Q9313_06380</name>
</gene>
<accession>A0AA50H588</accession>
<dbReference type="RefSeq" id="WP_306038307.1">
    <property type="nucleotide sequence ID" value="NZ_CP132302.1"/>
</dbReference>
<keyword evidence="2" id="KW-1185">Reference proteome</keyword>
<evidence type="ECO:0000313" key="1">
    <source>
        <dbReference type="EMBL" id="WLR98654.1"/>
    </source>
</evidence>
<name>A0AA50H588_9HYPH</name>
<evidence type="ECO:0000313" key="2">
    <source>
        <dbReference type="Proteomes" id="UP001234585"/>
    </source>
</evidence>
<sequence length="68" mass="7705">MTTDLGRATVELQRENRMSNDYVRIGINNVLQSEVRDIKKALNDGDIAKAAKKVDELEKKLRSLTAFL</sequence>
<protein>
    <submittedName>
        <fullName evidence="1">Uncharacterized protein</fullName>
    </submittedName>
</protein>
<dbReference type="Proteomes" id="UP001234585">
    <property type="component" value="Chromosome"/>
</dbReference>
<dbReference type="AlphaFoldDB" id="A0AA50H588"/>
<proteinExistence type="predicted"/>
<dbReference type="EMBL" id="CP132302">
    <property type="protein sequence ID" value="WLR98654.1"/>
    <property type="molecule type" value="Genomic_DNA"/>
</dbReference>
<organism evidence="1 2">
    <name type="scientific">Shinella sumterensis</name>
    <dbReference type="NCBI Taxonomy" id="1967501"/>
    <lineage>
        <taxon>Bacteria</taxon>
        <taxon>Pseudomonadati</taxon>
        <taxon>Pseudomonadota</taxon>
        <taxon>Alphaproteobacteria</taxon>
        <taxon>Hyphomicrobiales</taxon>
        <taxon>Rhizobiaceae</taxon>
        <taxon>Shinella</taxon>
    </lineage>
</organism>